<dbReference type="PANTHER" id="PTHR33420">
    <property type="entry name" value="FIMBRIAL SUBUNIT ELFA-RELATED"/>
    <property type="match status" value="1"/>
</dbReference>
<feature type="chain" id="PRO_5002783976" evidence="1">
    <location>
        <begin position="25"/>
        <end position="184"/>
    </location>
</feature>
<dbReference type="InterPro" id="IPR008966">
    <property type="entry name" value="Adhesion_dom_sf"/>
</dbReference>
<keyword evidence="4" id="KW-1185">Reference proteome</keyword>
<proteinExistence type="predicted"/>
<dbReference type="AlphaFoldDB" id="B2VEX6"/>
<feature type="signal peptide" evidence="1">
    <location>
        <begin position="1"/>
        <end position="24"/>
    </location>
</feature>
<dbReference type="GO" id="GO:0043709">
    <property type="term" value="P:cell adhesion involved in single-species biofilm formation"/>
    <property type="evidence" value="ECO:0007669"/>
    <property type="project" value="TreeGrafter"/>
</dbReference>
<protein>
    <submittedName>
        <fullName evidence="3">Major fimbrial subunit (Involved in the expression of type III fimbriae) MrkA</fullName>
    </submittedName>
</protein>
<sequence>MKMHRSIIAPVLMAGCVITMPALAQNTVTFQGEVSSQTCTVNINGTPNAIVMLPTANLANLTGSAGKATGVTPFTVAISNCTAVSSADTAIKTKFLGHNVDSATGVLGNLATVSPAKDVGIQITQKSDGTGPVNLNGPTAVPGLVLKQNETSASYDFGAQYYALSSAPTAGAVTAVAEYTLSYL</sequence>
<dbReference type="HOGENOM" id="CLU_088965_2_2_6"/>
<dbReference type="InterPro" id="IPR000259">
    <property type="entry name" value="Adhesion_dom_fimbrial"/>
</dbReference>
<evidence type="ECO:0000313" key="4">
    <source>
        <dbReference type="Proteomes" id="UP000001726"/>
    </source>
</evidence>
<dbReference type="PANTHER" id="PTHR33420:SF10">
    <property type="entry name" value="FIMBRIAE MAJOR SUBUNIT"/>
    <property type="match status" value="1"/>
</dbReference>
<evidence type="ECO:0000259" key="2">
    <source>
        <dbReference type="Pfam" id="PF00419"/>
    </source>
</evidence>
<dbReference type="Pfam" id="PF00419">
    <property type="entry name" value="Fimbrial"/>
    <property type="match status" value="1"/>
</dbReference>
<dbReference type="RefSeq" id="WP_012442555.1">
    <property type="nucleotide sequence ID" value="NC_010694.1"/>
</dbReference>
<dbReference type="GO" id="GO:0009289">
    <property type="term" value="C:pilus"/>
    <property type="evidence" value="ECO:0007669"/>
    <property type="project" value="InterPro"/>
</dbReference>
<gene>
    <name evidence="3" type="primary">mrkA</name>
    <name evidence="3" type="ordered locus">ETA_28520</name>
</gene>
<dbReference type="Gene3D" id="2.60.40.1090">
    <property type="entry name" value="Fimbrial-type adhesion domain"/>
    <property type="match status" value="1"/>
</dbReference>
<reference evidence="3 4" key="1">
    <citation type="journal article" date="2008" name="Environ. Microbiol.">
        <title>The genome of Erwinia tasmaniensis strain Et1/99, a non-pathogenic bacterium in the genus Erwinia.</title>
        <authorList>
            <person name="Kube M."/>
            <person name="Migdoll A.M."/>
            <person name="Mueller I."/>
            <person name="Kuhl H."/>
            <person name="Beck A."/>
            <person name="Reinhardt R."/>
            <person name="Geider K."/>
        </authorList>
    </citation>
    <scope>NUCLEOTIDE SEQUENCE [LARGE SCALE GENOMIC DNA]</scope>
    <source>
        <strain evidence="4">DSM 17950 / CFBP 7177 / CIP 109463 / NCPPB 4357 / Et1/99</strain>
    </source>
</reference>
<dbReference type="KEGG" id="eta:ETA_28520"/>
<dbReference type="PROSITE" id="PS51257">
    <property type="entry name" value="PROKAR_LIPOPROTEIN"/>
    <property type="match status" value="1"/>
</dbReference>
<name>B2VEX6_ERWT9</name>
<dbReference type="InterPro" id="IPR050263">
    <property type="entry name" value="Bact_Fimbrial_Adh_Pro"/>
</dbReference>
<keyword evidence="1" id="KW-0732">Signal</keyword>
<accession>B2VEX6</accession>
<dbReference type="SUPFAM" id="SSF49401">
    <property type="entry name" value="Bacterial adhesins"/>
    <property type="match status" value="1"/>
</dbReference>
<dbReference type="STRING" id="465817.ETA_28520"/>
<dbReference type="eggNOG" id="COG3539">
    <property type="taxonomic scope" value="Bacteria"/>
</dbReference>
<evidence type="ECO:0000313" key="3">
    <source>
        <dbReference type="EMBL" id="CAO97898.1"/>
    </source>
</evidence>
<evidence type="ECO:0000256" key="1">
    <source>
        <dbReference type="SAM" id="SignalP"/>
    </source>
</evidence>
<dbReference type="Proteomes" id="UP000001726">
    <property type="component" value="Chromosome"/>
</dbReference>
<dbReference type="InterPro" id="IPR036937">
    <property type="entry name" value="Adhesion_dom_fimbrial_sf"/>
</dbReference>
<organism evidence="3 4">
    <name type="scientific">Erwinia tasmaniensis (strain DSM 17950 / CFBP 7177 / CIP 109463 / NCPPB 4357 / Et1/99)</name>
    <dbReference type="NCBI Taxonomy" id="465817"/>
    <lineage>
        <taxon>Bacteria</taxon>
        <taxon>Pseudomonadati</taxon>
        <taxon>Pseudomonadota</taxon>
        <taxon>Gammaproteobacteria</taxon>
        <taxon>Enterobacterales</taxon>
        <taxon>Erwiniaceae</taxon>
        <taxon>Erwinia</taxon>
    </lineage>
</organism>
<feature type="domain" description="Fimbrial-type adhesion" evidence="2">
    <location>
        <begin position="29"/>
        <end position="183"/>
    </location>
</feature>
<dbReference type="EMBL" id="CU468135">
    <property type="protein sequence ID" value="CAO97898.1"/>
    <property type="molecule type" value="Genomic_DNA"/>
</dbReference>